<name>A0A9J6AIU0_SOLCO</name>
<dbReference type="Proteomes" id="UP000824120">
    <property type="component" value="Chromosome 2"/>
</dbReference>
<evidence type="ECO:0000313" key="1">
    <source>
        <dbReference type="EMBL" id="KAG5623943.1"/>
    </source>
</evidence>
<dbReference type="AlphaFoldDB" id="A0A9J6AIU0"/>
<feature type="non-terminal residue" evidence="1">
    <location>
        <position position="1"/>
    </location>
</feature>
<dbReference type="EMBL" id="JACXVP010000002">
    <property type="protein sequence ID" value="KAG5623943.1"/>
    <property type="molecule type" value="Genomic_DNA"/>
</dbReference>
<organism evidence="1 2">
    <name type="scientific">Solanum commersonii</name>
    <name type="common">Commerson's wild potato</name>
    <name type="synonym">Commerson's nightshade</name>
    <dbReference type="NCBI Taxonomy" id="4109"/>
    <lineage>
        <taxon>Eukaryota</taxon>
        <taxon>Viridiplantae</taxon>
        <taxon>Streptophyta</taxon>
        <taxon>Embryophyta</taxon>
        <taxon>Tracheophyta</taxon>
        <taxon>Spermatophyta</taxon>
        <taxon>Magnoliopsida</taxon>
        <taxon>eudicotyledons</taxon>
        <taxon>Gunneridae</taxon>
        <taxon>Pentapetalae</taxon>
        <taxon>asterids</taxon>
        <taxon>lamiids</taxon>
        <taxon>Solanales</taxon>
        <taxon>Solanaceae</taxon>
        <taxon>Solanoideae</taxon>
        <taxon>Solaneae</taxon>
        <taxon>Solanum</taxon>
    </lineage>
</organism>
<keyword evidence="2" id="KW-1185">Reference proteome</keyword>
<evidence type="ECO:0000313" key="2">
    <source>
        <dbReference type="Proteomes" id="UP000824120"/>
    </source>
</evidence>
<reference evidence="1 2" key="1">
    <citation type="submission" date="2020-09" db="EMBL/GenBank/DDBJ databases">
        <title>De no assembly of potato wild relative species, Solanum commersonii.</title>
        <authorList>
            <person name="Cho K."/>
        </authorList>
    </citation>
    <scope>NUCLEOTIDE SEQUENCE [LARGE SCALE GENOMIC DNA]</scope>
    <source>
        <strain evidence="1">LZ3.2</strain>
        <tissue evidence="1">Leaf</tissue>
    </source>
</reference>
<comment type="caution">
    <text evidence="1">The sequence shown here is derived from an EMBL/GenBank/DDBJ whole genome shotgun (WGS) entry which is preliminary data.</text>
</comment>
<accession>A0A9J6AIU0</accession>
<proteinExistence type="predicted"/>
<sequence length="86" mass="9689">IRAVAWGLKELSGARKSERAERSGVRERIRVLVIGIKKVSGARKSNLVLVVILISLVSEELREIGRIIVCERFIYRERCGEIARAS</sequence>
<protein>
    <submittedName>
        <fullName evidence="1">Uncharacterized protein</fullName>
    </submittedName>
</protein>
<gene>
    <name evidence="1" type="ORF">H5410_009161</name>
</gene>